<protein>
    <submittedName>
        <fullName evidence="1">Uncharacterized protein</fullName>
    </submittedName>
</protein>
<accession>A0A0K2AVL1</accession>
<dbReference type="KEGG" id="samb:SAM23877_3822"/>
<gene>
    <name evidence="1" type="ORF">SAM23877_3822</name>
</gene>
<dbReference type="Proteomes" id="UP000061018">
    <property type="component" value="Chromosome"/>
</dbReference>
<dbReference type="EMBL" id="CP012382">
    <property type="protein sequence ID" value="AKZ56867.1"/>
    <property type="molecule type" value="Genomic_DNA"/>
</dbReference>
<evidence type="ECO:0000313" key="1">
    <source>
        <dbReference type="EMBL" id="AKZ56867.1"/>
    </source>
</evidence>
<organism evidence="1 2">
    <name type="scientific">Streptomyces ambofaciens (strain ATCC 23877 / 3486 / DSM 40053 / JCM 4204 / NBRC 12836 / NRRL B-2516)</name>
    <dbReference type="NCBI Taxonomy" id="278992"/>
    <lineage>
        <taxon>Bacteria</taxon>
        <taxon>Bacillati</taxon>
        <taxon>Actinomycetota</taxon>
        <taxon>Actinomycetes</taxon>
        <taxon>Kitasatosporales</taxon>
        <taxon>Streptomycetaceae</taxon>
        <taxon>Streptomyces</taxon>
    </lineage>
</organism>
<sequence length="71" mass="7779">MGCSGWGDQYARVRIVSSAWSRVGRCRSISWCAVSSAAMRDQLLVSHEPAVDSFVEFVTWGETWAETGGHG</sequence>
<dbReference type="AlphaFoldDB" id="A0A0K2AVL1"/>
<evidence type="ECO:0000313" key="2">
    <source>
        <dbReference type="Proteomes" id="UP000061018"/>
    </source>
</evidence>
<name>A0A0K2AVL1_STRA7</name>
<proteinExistence type="predicted"/>
<reference evidence="2" key="1">
    <citation type="journal article" date="2015" name="J. Biotechnol.">
        <title>Complete genome sequence of Streptomyces ambofaciens ATCC 23877, the spiramycin producer.</title>
        <authorList>
            <person name="Thibessard A."/>
            <person name="Haas D."/>
            <person name="Gerbaud C."/>
            <person name="Aigle B."/>
            <person name="Lautru S."/>
            <person name="Pernodet J.L."/>
            <person name="Leblond P."/>
        </authorList>
    </citation>
    <scope>NUCLEOTIDE SEQUENCE [LARGE SCALE GENOMIC DNA]</scope>
    <source>
        <strain evidence="2">ATCC 23877 / 3486 / DSM 40053 / JCM 4204 / NBRC 12836 / NRRL B-2516</strain>
    </source>
</reference>